<dbReference type="Gene3D" id="3.30.559.10">
    <property type="entry name" value="Chloramphenicol acetyltransferase-like domain"/>
    <property type="match status" value="2"/>
</dbReference>
<dbReference type="GeneID" id="109719506"/>
<dbReference type="RefSeq" id="XP_020101829.1">
    <property type="nucleotide sequence ID" value="XM_020246240.1"/>
</dbReference>
<dbReference type="PANTHER" id="PTHR31642:SF151">
    <property type="entry name" value="OS12G0134700 PROTEIN"/>
    <property type="match status" value="1"/>
</dbReference>
<dbReference type="Pfam" id="PF02458">
    <property type="entry name" value="Transferase"/>
    <property type="match status" value="1"/>
</dbReference>
<dbReference type="InterPro" id="IPR023213">
    <property type="entry name" value="CAT-like_dom_sf"/>
</dbReference>
<dbReference type="OrthoDB" id="674773at2759"/>
<organism evidence="5 6">
    <name type="scientific">Ananas comosus</name>
    <name type="common">Pineapple</name>
    <name type="synonym">Ananas ananas</name>
    <dbReference type="NCBI Taxonomy" id="4615"/>
    <lineage>
        <taxon>Eukaryota</taxon>
        <taxon>Viridiplantae</taxon>
        <taxon>Streptophyta</taxon>
        <taxon>Embryophyta</taxon>
        <taxon>Tracheophyta</taxon>
        <taxon>Spermatophyta</taxon>
        <taxon>Magnoliopsida</taxon>
        <taxon>Liliopsida</taxon>
        <taxon>Poales</taxon>
        <taxon>Bromeliaceae</taxon>
        <taxon>Bromelioideae</taxon>
        <taxon>Ananas</taxon>
    </lineage>
</organism>
<evidence type="ECO:0000256" key="2">
    <source>
        <dbReference type="ARBA" id="ARBA00022679"/>
    </source>
</evidence>
<evidence type="ECO:0000313" key="6">
    <source>
        <dbReference type="RefSeq" id="XP_020101829.1"/>
    </source>
</evidence>
<feature type="signal peptide" evidence="4">
    <location>
        <begin position="1"/>
        <end position="19"/>
    </location>
</feature>
<dbReference type="Proteomes" id="UP000515123">
    <property type="component" value="Linkage group 13"/>
</dbReference>
<reference evidence="5" key="1">
    <citation type="journal article" date="2015" name="Nat. Genet.">
        <title>The pineapple genome and the evolution of CAM photosynthesis.</title>
        <authorList>
            <person name="Ming R."/>
            <person name="VanBuren R."/>
            <person name="Wai C.M."/>
            <person name="Tang H."/>
            <person name="Schatz M.C."/>
            <person name="Bowers J.E."/>
            <person name="Lyons E."/>
            <person name="Wang M.L."/>
            <person name="Chen J."/>
            <person name="Biggers E."/>
            <person name="Zhang J."/>
            <person name="Huang L."/>
            <person name="Zhang L."/>
            <person name="Miao W."/>
            <person name="Zhang J."/>
            <person name="Ye Z."/>
            <person name="Miao C."/>
            <person name="Lin Z."/>
            <person name="Wang H."/>
            <person name="Zhou H."/>
            <person name="Yim W.C."/>
            <person name="Priest H.D."/>
            <person name="Zheng C."/>
            <person name="Woodhouse M."/>
            <person name="Edger P.P."/>
            <person name="Guyot R."/>
            <person name="Guo H.B."/>
            <person name="Guo H."/>
            <person name="Zheng G."/>
            <person name="Singh R."/>
            <person name="Sharma A."/>
            <person name="Min X."/>
            <person name="Zheng Y."/>
            <person name="Lee H."/>
            <person name="Gurtowski J."/>
            <person name="Sedlazeck F.J."/>
            <person name="Harkess A."/>
            <person name="McKain M.R."/>
            <person name="Liao Z."/>
            <person name="Fang J."/>
            <person name="Liu J."/>
            <person name="Zhang X."/>
            <person name="Zhang Q."/>
            <person name="Hu W."/>
            <person name="Qin Y."/>
            <person name="Wang K."/>
            <person name="Chen L.Y."/>
            <person name="Shirley N."/>
            <person name="Lin Y.R."/>
            <person name="Liu L.Y."/>
            <person name="Hernandez A.G."/>
            <person name="Wright C.L."/>
            <person name="Bulone V."/>
            <person name="Tuskan G.A."/>
            <person name="Heath K."/>
            <person name="Zee F."/>
            <person name="Moore P.H."/>
            <person name="Sunkar R."/>
            <person name="Leebens-Mack J.H."/>
            <person name="Mockler T."/>
            <person name="Bennetzen J.L."/>
            <person name="Freeling M."/>
            <person name="Sankoff D."/>
            <person name="Paterson A.H."/>
            <person name="Zhu X."/>
            <person name="Yang X."/>
            <person name="Smith J.A."/>
            <person name="Cushman J.C."/>
            <person name="Paull R.E."/>
            <person name="Yu Q."/>
        </authorList>
    </citation>
    <scope>NUCLEOTIDE SEQUENCE [LARGE SCALE GENOMIC DNA]</scope>
    <source>
        <strain evidence="5">cv. F153</strain>
    </source>
</reference>
<keyword evidence="2" id="KW-0808">Transferase</keyword>
<comment type="similarity">
    <text evidence="1">Belongs to the plant acyltransferase family.</text>
</comment>
<keyword evidence="3" id="KW-0012">Acyltransferase</keyword>
<keyword evidence="5" id="KW-1185">Reference proteome</keyword>
<accession>A0A6P5G0E9</accession>
<proteinExistence type="inferred from homology"/>
<evidence type="ECO:0000256" key="3">
    <source>
        <dbReference type="ARBA" id="ARBA00023315"/>
    </source>
</evidence>
<evidence type="ECO:0000313" key="5">
    <source>
        <dbReference type="Proteomes" id="UP000515123"/>
    </source>
</evidence>
<dbReference type="InterPro" id="IPR050317">
    <property type="entry name" value="Plant_Fungal_Acyltransferase"/>
</dbReference>
<name>A0A6P5G0E9_ANACO</name>
<keyword evidence="4" id="KW-0732">Signal</keyword>
<evidence type="ECO:0000256" key="1">
    <source>
        <dbReference type="ARBA" id="ARBA00009861"/>
    </source>
</evidence>
<dbReference type="GO" id="GO:0016747">
    <property type="term" value="F:acyltransferase activity, transferring groups other than amino-acyl groups"/>
    <property type="evidence" value="ECO:0007669"/>
    <property type="project" value="TreeGrafter"/>
</dbReference>
<evidence type="ECO:0000256" key="4">
    <source>
        <dbReference type="SAM" id="SignalP"/>
    </source>
</evidence>
<dbReference type="AlphaFoldDB" id="A0A6P5G0E9"/>
<sequence>MLACRVILFLAWTLHGSISCINLSPCSLLHGASTNMDVHVLSSRVLRPGDPNSAPSKAPLTVFDRFASNIYIAVLFAFSPPTPPNDALIAGLSKTLLLFPTLAGRLDDSRRLRRPCLIVGGCGGGALVVEAAASSNLSDHLPLEVSPDFQLLHPSPASAVHVFQVQLNRFACGGLIIGATAHHRVADGQSMSIFFTAWAQTVRGAFVDRPPVYDQSWLKPRCPPHCEFNHWGLEFTPLNSSSVNQIDVDPSEITNMLIRYSADFIQKLRRKAEGKYTTFETLIGHLWRKITVARRLEDRVQTMVRVSVNGRTRLKPPVPNEFFGNLVLNAYPQATAKDLIDEGLPGAAMMIHEAIRRVDDRYIQSFIDFGELYGDEELVPVYDVDGNVLSPMLEVDSWLRFRFEDVDFGGGGALRAFLPTWVPFEGLVMVLPGFGEDGGIDVFVTLLEEHAKMLRQISHSLD</sequence>
<dbReference type="PROSITE" id="PS51257">
    <property type="entry name" value="PROKAR_LIPOPROTEIN"/>
    <property type="match status" value="1"/>
</dbReference>
<protein>
    <submittedName>
        <fullName evidence="6">Tryptamine hydroxycinnamoyltransferase 1-like</fullName>
    </submittedName>
</protein>
<dbReference type="PANTHER" id="PTHR31642">
    <property type="entry name" value="TRICHOTHECENE 3-O-ACETYLTRANSFERASE"/>
    <property type="match status" value="1"/>
</dbReference>
<feature type="chain" id="PRO_5028189404" evidence="4">
    <location>
        <begin position="20"/>
        <end position="462"/>
    </location>
</feature>
<reference evidence="6" key="2">
    <citation type="submission" date="2025-08" db="UniProtKB">
        <authorList>
            <consortium name="RefSeq"/>
        </authorList>
    </citation>
    <scope>IDENTIFICATION</scope>
    <source>
        <tissue evidence="6">Leaf</tissue>
    </source>
</reference>
<gene>
    <name evidence="6" type="primary">LOC109719506</name>
</gene>